<comment type="caution">
    <text evidence="2">The sequence shown here is derived from an EMBL/GenBank/DDBJ whole genome shotgun (WGS) entry which is preliminary data.</text>
</comment>
<protein>
    <submittedName>
        <fullName evidence="2">Uncharacterized protein</fullName>
    </submittedName>
</protein>
<accession>A0A9W6C4G9</accession>
<feature type="non-terminal residue" evidence="2">
    <location>
        <position position="1"/>
    </location>
</feature>
<dbReference type="EMBL" id="BRXU01000068">
    <property type="protein sequence ID" value="GLC62646.1"/>
    <property type="molecule type" value="Genomic_DNA"/>
</dbReference>
<dbReference type="Proteomes" id="UP001165080">
    <property type="component" value="Unassembled WGS sequence"/>
</dbReference>
<evidence type="ECO:0000313" key="3">
    <source>
        <dbReference type="Proteomes" id="UP001165080"/>
    </source>
</evidence>
<organism evidence="2 3">
    <name type="scientific">Pleodorina starrii</name>
    <dbReference type="NCBI Taxonomy" id="330485"/>
    <lineage>
        <taxon>Eukaryota</taxon>
        <taxon>Viridiplantae</taxon>
        <taxon>Chlorophyta</taxon>
        <taxon>core chlorophytes</taxon>
        <taxon>Chlorophyceae</taxon>
        <taxon>CS clade</taxon>
        <taxon>Chlamydomonadales</taxon>
        <taxon>Volvocaceae</taxon>
        <taxon>Pleodorina</taxon>
    </lineage>
</organism>
<sequence length="60" mass="6381">GPPLARAGPPHVIPLPRSTGRAARCRQGHGPARVPDHGALVADLGLVRRGRPPTRNWPKL</sequence>
<gene>
    <name evidence="2" type="primary">PLESTB003782</name>
    <name evidence="2" type="ORF">PLESTB_001923500</name>
</gene>
<dbReference type="AlphaFoldDB" id="A0A9W6C4G9"/>
<feature type="region of interest" description="Disordered" evidence="1">
    <location>
        <begin position="1"/>
        <end position="37"/>
    </location>
</feature>
<evidence type="ECO:0000313" key="2">
    <source>
        <dbReference type="EMBL" id="GLC62646.1"/>
    </source>
</evidence>
<feature type="non-terminal residue" evidence="2">
    <location>
        <position position="60"/>
    </location>
</feature>
<keyword evidence="3" id="KW-1185">Reference proteome</keyword>
<evidence type="ECO:0000256" key="1">
    <source>
        <dbReference type="SAM" id="MobiDB-lite"/>
    </source>
</evidence>
<reference evidence="2 3" key="1">
    <citation type="journal article" date="2023" name="Commun. Biol.">
        <title>Reorganization of the ancestral sex-determining regions during the evolution of trioecy in Pleodorina starrii.</title>
        <authorList>
            <person name="Takahashi K."/>
            <person name="Suzuki S."/>
            <person name="Kawai-Toyooka H."/>
            <person name="Yamamoto K."/>
            <person name="Hamaji T."/>
            <person name="Ootsuki R."/>
            <person name="Yamaguchi H."/>
            <person name="Kawachi M."/>
            <person name="Higashiyama T."/>
            <person name="Nozaki H."/>
        </authorList>
    </citation>
    <scope>NUCLEOTIDE SEQUENCE [LARGE SCALE GENOMIC DNA]</scope>
    <source>
        <strain evidence="2 3">NIES-4479</strain>
    </source>
</reference>
<proteinExistence type="predicted"/>
<name>A0A9W6C4G9_9CHLO</name>